<reference evidence="2" key="1">
    <citation type="submission" date="2014-07" db="EMBL/GenBank/DDBJ databases">
        <title>Identification of a novel salt tolerance gene in wild soybean by whole-genome sequencing.</title>
        <authorList>
            <person name="Lam H.-M."/>
            <person name="Qi X."/>
            <person name="Li M.-W."/>
            <person name="Liu X."/>
            <person name="Xie M."/>
            <person name="Ni M."/>
            <person name="Xu X."/>
        </authorList>
    </citation>
    <scope>NUCLEOTIDE SEQUENCE [LARGE SCALE GENOMIC DNA]</scope>
    <source>
        <tissue evidence="2">Root</tissue>
    </source>
</reference>
<dbReference type="Proteomes" id="UP000053555">
    <property type="component" value="Unassembled WGS sequence"/>
</dbReference>
<evidence type="ECO:0000313" key="2">
    <source>
        <dbReference type="EMBL" id="KHN42810.1"/>
    </source>
</evidence>
<name>A0A0B2SCL9_GLYSO</name>
<dbReference type="EMBL" id="KN644090">
    <property type="protein sequence ID" value="KHN42810.1"/>
    <property type="molecule type" value="Genomic_DNA"/>
</dbReference>
<sequence length="79" mass="8809">MRAYNCGCVLTSLSVSFPFLFPFGVFLSSLQNLLFFLTCFTTSAAPQLLRNLDSIAQKLVDVTKDCTVKNLKHYNHSDG</sequence>
<organism evidence="2">
    <name type="scientific">Glycine soja</name>
    <name type="common">Wild soybean</name>
    <dbReference type="NCBI Taxonomy" id="3848"/>
    <lineage>
        <taxon>Eukaryota</taxon>
        <taxon>Viridiplantae</taxon>
        <taxon>Streptophyta</taxon>
        <taxon>Embryophyta</taxon>
        <taxon>Tracheophyta</taxon>
        <taxon>Spermatophyta</taxon>
        <taxon>Magnoliopsida</taxon>
        <taxon>eudicotyledons</taxon>
        <taxon>Gunneridae</taxon>
        <taxon>Pentapetalae</taxon>
        <taxon>rosids</taxon>
        <taxon>fabids</taxon>
        <taxon>Fabales</taxon>
        <taxon>Fabaceae</taxon>
        <taxon>Papilionoideae</taxon>
        <taxon>50 kb inversion clade</taxon>
        <taxon>NPAAA clade</taxon>
        <taxon>indigoferoid/millettioid clade</taxon>
        <taxon>Phaseoleae</taxon>
        <taxon>Glycine</taxon>
        <taxon>Glycine subgen. Soja</taxon>
    </lineage>
</organism>
<protein>
    <submittedName>
        <fullName evidence="2">Uncharacterized protein</fullName>
    </submittedName>
</protein>
<gene>
    <name evidence="2" type="ORF">glysoja_036984</name>
</gene>
<evidence type="ECO:0000256" key="1">
    <source>
        <dbReference type="SAM" id="Phobius"/>
    </source>
</evidence>
<accession>A0A0B2SCL9</accession>
<keyword evidence="1" id="KW-0472">Membrane</keyword>
<feature type="transmembrane region" description="Helical" evidence="1">
    <location>
        <begin position="19"/>
        <end position="40"/>
    </location>
</feature>
<dbReference type="AlphaFoldDB" id="A0A0B2SCL9"/>
<proteinExistence type="predicted"/>
<keyword evidence="1" id="KW-0812">Transmembrane</keyword>
<keyword evidence="1" id="KW-1133">Transmembrane helix</keyword>